<dbReference type="AlphaFoldDB" id="A0A6I0F7N3"/>
<keyword evidence="8" id="KW-1185">Reference proteome</keyword>
<accession>A0A6I0F7N3</accession>
<keyword evidence="5" id="KW-0812">Transmembrane</keyword>
<evidence type="ECO:0000259" key="6">
    <source>
        <dbReference type="PROSITE" id="PS51007"/>
    </source>
</evidence>
<dbReference type="InterPro" id="IPR036909">
    <property type="entry name" value="Cyt_c-like_dom_sf"/>
</dbReference>
<gene>
    <name evidence="7" type="ORF">F9B85_05705</name>
</gene>
<dbReference type="PROSITE" id="PS51007">
    <property type="entry name" value="CYTC"/>
    <property type="match status" value="1"/>
</dbReference>
<evidence type="ECO:0000256" key="2">
    <source>
        <dbReference type="ARBA" id="ARBA00022723"/>
    </source>
</evidence>
<name>A0A6I0F7N3_9FIRM</name>
<dbReference type="GO" id="GO:0020037">
    <property type="term" value="F:heme binding"/>
    <property type="evidence" value="ECO:0007669"/>
    <property type="project" value="InterPro"/>
</dbReference>
<dbReference type="GO" id="GO:0046872">
    <property type="term" value="F:metal ion binding"/>
    <property type="evidence" value="ECO:0007669"/>
    <property type="project" value="UniProtKB-KW"/>
</dbReference>
<comment type="caution">
    <text evidence="7">The sequence shown here is derived from an EMBL/GenBank/DDBJ whole genome shotgun (WGS) entry which is preliminary data.</text>
</comment>
<sequence>MERNTTKLIVLSLFFFAVGFVATVLLPFMDQGLMRPTPTAEYRKELILDQPDSPEARGRALYMQYGCQYCHSQWVRPVLADERLGPVLRAGDSYYDAPHLHGSARIGPDLLWVGDRIPDKGWHIQHLIDPQGVVEGSIMPSYNWLTEEELEALAAYMVSLKYIENPDDVVDPQYRY</sequence>
<dbReference type="Proteomes" id="UP000468766">
    <property type="component" value="Unassembled WGS sequence"/>
</dbReference>
<reference evidence="7 8" key="1">
    <citation type="submission" date="2019-10" db="EMBL/GenBank/DDBJ databases">
        <title>Whole-genome sequence of the extremophile Heliorestis acidaminivorans DSM 24790.</title>
        <authorList>
            <person name="Kyndt J.A."/>
            <person name="Meyer T.E."/>
        </authorList>
    </citation>
    <scope>NUCLEOTIDE SEQUENCE [LARGE SCALE GENOMIC DNA]</scope>
    <source>
        <strain evidence="7 8">DSM 24790</strain>
    </source>
</reference>
<proteinExistence type="predicted"/>
<dbReference type="GO" id="GO:0009055">
    <property type="term" value="F:electron transfer activity"/>
    <property type="evidence" value="ECO:0007669"/>
    <property type="project" value="InterPro"/>
</dbReference>
<dbReference type="EMBL" id="WBXO01000003">
    <property type="protein sequence ID" value="KAB2953403.1"/>
    <property type="molecule type" value="Genomic_DNA"/>
</dbReference>
<dbReference type="InterPro" id="IPR009056">
    <property type="entry name" value="Cyt_c-like_dom"/>
</dbReference>
<feature type="domain" description="Cytochrome c" evidence="6">
    <location>
        <begin position="53"/>
        <end position="161"/>
    </location>
</feature>
<evidence type="ECO:0000313" key="7">
    <source>
        <dbReference type="EMBL" id="KAB2953403.1"/>
    </source>
</evidence>
<dbReference type="SUPFAM" id="SSF46626">
    <property type="entry name" value="Cytochrome c"/>
    <property type="match status" value="1"/>
</dbReference>
<dbReference type="InterPro" id="IPR003468">
    <property type="entry name" value="Cyt_c_oxidase_monohaem-su/FixO"/>
</dbReference>
<feature type="transmembrane region" description="Helical" evidence="5">
    <location>
        <begin position="6"/>
        <end position="28"/>
    </location>
</feature>
<evidence type="ECO:0000256" key="5">
    <source>
        <dbReference type="SAM" id="Phobius"/>
    </source>
</evidence>
<evidence type="ECO:0000256" key="4">
    <source>
        <dbReference type="PROSITE-ProRule" id="PRU00433"/>
    </source>
</evidence>
<keyword evidence="5" id="KW-1133">Transmembrane helix</keyword>
<evidence type="ECO:0000256" key="3">
    <source>
        <dbReference type="ARBA" id="ARBA00023004"/>
    </source>
</evidence>
<keyword evidence="5" id="KW-0472">Membrane</keyword>
<keyword evidence="3 4" id="KW-0408">Iron</keyword>
<protein>
    <recommendedName>
        <fullName evidence="6">Cytochrome c domain-containing protein</fullName>
    </recommendedName>
</protein>
<dbReference type="OrthoDB" id="9811395at2"/>
<evidence type="ECO:0000313" key="8">
    <source>
        <dbReference type="Proteomes" id="UP000468766"/>
    </source>
</evidence>
<dbReference type="RefSeq" id="WP_151619423.1">
    <property type="nucleotide sequence ID" value="NZ_WBXO01000003.1"/>
</dbReference>
<keyword evidence="1 4" id="KW-0349">Heme</keyword>
<keyword evidence="2 4" id="KW-0479">Metal-binding</keyword>
<dbReference type="Gene3D" id="1.10.760.10">
    <property type="entry name" value="Cytochrome c-like domain"/>
    <property type="match status" value="1"/>
</dbReference>
<organism evidence="7 8">
    <name type="scientific">Heliorestis acidaminivorans</name>
    <dbReference type="NCBI Taxonomy" id="553427"/>
    <lineage>
        <taxon>Bacteria</taxon>
        <taxon>Bacillati</taxon>
        <taxon>Bacillota</taxon>
        <taxon>Clostridia</taxon>
        <taxon>Eubacteriales</taxon>
        <taxon>Heliobacteriaceae</taxon>
        <taxon>Heliorestis</taxon>
    </lineage>
</organism>
<dbReference type="Pfam" id="PF02433">
    <property type="entry name" value="FixO"/>
    <property type="match status" value="1"/>
</dbReference>
<evidence type="ECO:0000256" key="1">
    <source>
        <dbReference type="ARBA" id="ARBA00022617"/>
    </source>
</evidence>